<accession>A0A3E0TX76</accession>
<dbReference type="SUPFAM" id="SSF53795">
    <property type="entry name" value="PEP carboxykinase-like"/>
    <property type="match status" value="1"/>
</dbReference>
<gene>
    <name evidence="1" type="ORF">DXX93_19730</name>
</gene>
<keyword evidence="1" id="KW-0418">Kinase</keyword>
<evidence type="ECO:0000313" key="2">
    <source>
        <dbReference type="Proteomes" id="UP000256478"/>
    </source>
</evidence>
<sequence>MKLKDLTLAHITKLASSHGIGLAIGPFNFAITTEFPEVIRNLYKLYSEFKVLDDQDIIDFQINIRKPNSLRRWFKPQALFYLDGKTPFLPLPANQAFPLLEWGMNWCIAQHTLDHLSIHAGVLERDGVVVILPAISGSGKSTLTAILVAHGWRLLSDEMTLVELKTGKITPLARPISLKNQSIDLVTTLGPDFVLSDLVKDTNKGSIAHLKPTDNAVDQISNTANATTIIFPRFEAESAANLNQVSKGRAFMKVIENCFNYGILGEKGFTALEQLVDRCECYEFVYSKVDDAVNTFNHLNNIDKWAKNNE</sequence>
<dbReference type="InterPro" id="IPR027600">
    <property type="entry name" value="HprK-rel_A"/>
</dbReference>
<proteinExistence type="predicted"/>
<name>A0A3E0TX76_9GAMM</name>
<dbReference type="RefSeq" id="WP_116009607.1">
    <property type="nucleotide sequence ID" value="NZ_QUOU01000001.1"/>
</dbReference>
<protein>
    <submittedName>
        <fullName evidence="1">HprK-related kinase A</fullName>
    </submittedName>
</protein>
<dbReference type="EMBL" id="QUOU01000001">
    <property type="protein sequence ID" value="REL28575.1"/>
    <property type="molecule type" value="Genomic_DNA"/>
</dbReference>
<dbReference type="Proteomes" id="UP000256478">
    <property type="component" value="Unassembled WGS sequence"/>
</dbReference>
<reference evidence="1 2" key="1">
    <citation type="submission" date="2018-08" db="EMBL/GenBank/DDBJ databases">
        <title>Thalassotalea euphylliae genome.</title>
        <authorList>
            <person name="Summers S."/>
            <person name="Rice S.A."/>
            <person name="Freckelton M.L."/>
            <person name="Nedved B.T."/>
            <person name="Hadfield M.G."/>
        </authorList>
    </citation>
    <scope>NUCLEOTIDE SEQUENCE [LARGE SCALE GENOMIC DNA]</scope>
    <source>
        <strain evidence="1 2">H1</strain>
    </source>
</reference>
<dbReference type="OrthoDB" id="4544211at2"/>
<evidence type="ECO:0000313" key="1">
    <source>
        <dbReference type="EMBL" id="REL28575.1"/>
    </source>
</evidence>
<organism evidence="1 2">
    <name type="scientific">Thalassotalea euphylliae</name>
    <dbReference type="NCBI Taxonomy" id="1655234"/>
    <lineage>
        <taxon>Bacteria</taxon>
        <taxon>Pseudomonadati</taxon>
        <taxon>Pseudomonadota</taxon>
        <taxon>Gammaproteobacteria</taxon>
        <taxon>Alteromonadales</taxon>
        <taxon>Colwelliaceae</taxon>
        <taxon>Thalassotalea</taxon>
    </lineage>
</organism>
<dbReference type="GO" id="GO:0016301">
    <property type="term" value="F:kinase activity"/>
    <property type="evidence" value="ECO:0007669"/>
    <property type="project" value="UniProtKB-KW"/>
</dbReference>
<dbReference type="NCBIfam" id="TIGR04352">
    <property type="entry name" value="HprK_rel_A"/>
    <property type="match status" value="1"/>
</dbReference>
<dbReference type="Gene3D" id="3.40.50.300">
    <property type="entry name" value="P-loop containing nucleotide triphosphate hydrolases"/>
    <property type="match status" value="1"/>
</dbReference>
<dbReference type="InterPro" id="IPR027417">
    <property type="entry name" value="P-loop_NTPase"/>
</dbReference>
<keyword evidence="1" id="KW-0808">Transferase</keyword>
<comment type="caution">
    <text evidence="1">The sequence shown here is derived from an EMBL/GenBank/DDBJ whole genome shotgun (WGS) entry which is preliminary data.</text>
</comment>
<dbReference type="AlphaFoldDB" id="A0A3E0TX76"/>